<proteinExistence type="predicted"/>
<keyword evidence="2" id="KW-1185">Reference proteome</keyword>
<sequence>MCRIMRKLLATIGVHPTIIELVRSQLYRRPPLMRHLRQWP</sequence>
<dbReference type="Proteomes" id="UP001164250">
    <property type="component" value="Chromosome 10"/>
</dbReference>
<accession>A0ACC1ACF5</accession>
<reference evidence="2" key="1">
    <citation type="journal article" date="2023" name="G3 (Bethesda)">
        <title>Genome assembly and association tests identify interacting loci associated with vigor, precocity, and sex in interspecific pistachio rootstocks.</title>
        <authorList>
            <person name="Palmer W."/>
            <person name="Jacygrad E."/>
            <person name="Sagayaradj S."/>
            <person name="Cavanaugh K."/>
            <person name="Han R."/>
            <person name="Bertier L."/>
            <person name="Beede B."/>
            <person name="Kafkas S."/>
            <person name="Golino D."/>
            <person name="Preece J."/>
            <person name="Michelmore R."/>
        </authorList>
    </citation>
    <scope>NUCLEOTIDE SEQUENCE [LARGE SCALE GENOMIC DNA]</scope>
</reference>
<evidence type="ECO:0000313" key="1">
    <source>
        <dbReference type="EMBL" id="KAJ0085190.1"/>
    </source>
</evidence>
<evidence type="ECO:0000313" key="2">
    <source>
        <dbReference type="Proteomes" id="UP001164250"/>
    </source>
</evidence>
<protein>
    <submittedName>
        <fullName evidence="1">Uncharacterized protein</fullName>
    </submittedName>
</protein>
<organism evidence="1 2">
    <name type="scientific">Pistacia atlantica</name>
    <dbReference type="NCBI Taxonomy" id="434234"/>
    <lineage>
        <taxon>Eukaryota</taxon>
        <taxon>Viridiplantae</taxon>
        <taxon>Streptophyta</taxon>
        <taxon>Embryophyta</taxon>
        <taxon>Tracheophyta</taxon>
        <taxon>Spermatophyta</taxon>
        <taxon>Magnoliopsida</taxon>
        <taxon>eudicotyledons</taxon>
        <taxon>Gunneridae</taxon>
        <taxon>Pentapetalae</taxon>
        <taxon>rosids</taxon>
        <taxon>malvids</taxon>
        <taxon>Sapindales</taxon>
        <taxon>Anacardiaceae</taxon>
        <taxon>Pistacia</taxon>
    </lineage>
</organism>
<gene>
    <name evidence="1" type="ORF">Patl1_07425</name>
</gene>
<dbReference type="EMBL" id="CM047906">
    <property type="protein sequence ID" value="KAJ0085190.1"/>
    <property type="molecule type" value="Genomic_DNA"/>
</dbReference>
<name>A0ACC1ACF5_9ROSI</name>
<comment type="caution">
    <text evidence="1">The sequence shown here is derived from an EMBL/GenBank/DDBJ whole genome shotgun (WGS) entry which is preliminary data.</text>
</comment>